<dbReference type="KEGG" id="marh:Mia14_0499"/>
<dbReference type="GeneID" id="33314057"/>
<accession>A0A218NMX9</accession>
<dbReference type="RefSeq" id="WP_088820057.1">
    <property type="nucleotide sequence ID" value="NZ_CP019964.1"/>
</dbReference>
<organism evidence="1 2">
    <name type="scientific">Candidatus Mancarchaeum acidiphilum</name>
    <dbReference type="NCBI Taxonomy" id="1920749"/>
    <lineage>
        <taxon>Archaea</taxon>
        <taxon>Candidatus Micrarchaeota</taxon>
        <taxon>Candidatus Mancarchaeum</taxon>
    </lineage>
</organism>
<gene>
    <name evidence="1" type="ORF">Mia14_0499</name>
</gene>
<keyword evidence="2" id="KW-1185">Reference proteome</keyword>
<dbReference type="Gene3D" id="1.10.20.10">
    <property type="entry name" value="Histone, subunit A"/>
    <property type="match status" value="1"/>
</dbReference>
<proteinExistence type="predicted"/>
<sequence>MNYKKRGFSLYEIEEYLKGAGAEKINEDAVFTFEKEIEKMTDELMGFASMFANYAGRKSLIKGSDIAFAIGNINSKSIIYLPETSHKIRKVHKRKLAKHRISKVKIQIK</sequence>
<evidence type="ECO:0000313" key="1">
    <source>
        <dbReference type="EMBL" id="ASI13813.1"/>
    </source>
</evidence>
<protein>
    <submittedName>
        <fullName evidence="1">Archaeal histone</fullName>
    </submittedName>
</protein>
<dbReference type="GO" id="GO:0046982">
    <property type="term" value="F:protein heterodimerization activity"/>
    <property type="evidence" value="ECO:0007669"/>
    <property type="project" value="InterPro"/>
</dbReference>
<dbReference type="EMBL" id="CP019964">
    <property type="protein sequence ID" value="ASI13813.1"/>
    <property type="molecule type" value="Genomic_DNA"/>
</dbReference>
<dbReference type="SUPFAM" id="SSF47113">
    <property type="entry name" value="Histone-fold"/>
    <property type="match status" value="1"/>
</dbReference>
<evidence type="ECO:0000313" key="2">
    <source>
        <dbReference type="Proteomes" id="UP000197679"/>
    </source>
</evidence>
<dbReference type="Proteomes" id="UP000197679">
    <property type="component" value="Chromosome"/>
</dbReference>
<dbReference type="OrthoDB" id="382860at2157"/>
<dbReference type="AlphaFoldDB" id="A0A218NMX9"/>
<reference evidence="1 2" key="1">
    <citation type="journal article" date="2017" name="Nat. Commun.">
        <title>'ARMAN' archaea depend on association with euryarchaeal host in culture and in situ.</title>
        <authorList>
            <person name="Golyshina O."/>
            <person name="Toshchakov S."/>
            <person name="Makarova K."/>
            <person name="Gavrilov S."/>
            <person name="Korzhenkov A."/>
            <person name="La Cono V."/>
            <person name="Arcadi E."/>
            <person name="Nechitaylo T."/>
            <person name="Ferrer M."/>
            <person name="Kublanov I."/>
            <person name="Wolf Y."/>
            <person name="Yakimov M."/>
            <person name="Golyshin P."/>
            <person name="Slesarev A."/>
            <person name="Kozyavkin S."/>
        </authorList>
    </citation>
    <scope>NUCLEOTIDE SEQUENCE [LARGE SCALE GENOMIC DNA]</scope>
    <source>
        <strain evidence="1 2">Mia14</strain>
    </source>
</reference>
<name>A0A218NMX9_9ARCH</name>
<dbReference type="InterPro" id="IPR009072">
    <property type="entry name" value="Histone-fold"/>
</dbReference>